<protein>
    <submittedName>
        <fullName evidence="1">Glucose-methanol-choline gmc oxidoreductase</fullName>
    </submittedName>
</protein>
<name>A0ACB9SII8_HOLOL</name>
<dbReference type="Proteomes" id="UP001056778">
    <property type="component" value="Chromosome 9"/>
</dbReference>
<accession>A0ACB9SII8</accession>
<reference evidence="1" key="1">
    <citation type="submission" date="2022-04" db="EMBL/GenBank/DDBJ databases">
        <title>Chromosome-scale genome assembly of Holotrichia oblita Faldermann.</title>
        <authorList>
            <person name="Rongchong L."/>
        </authorList>
    </citation>
    <scope>NUCLEOTIDE SEQUENCE</scope>
    <source>
        <strain evidence="1">81SQS9</strain>
    </source>
</reference>
<evidence type="ECO:0000313" key="2">
    <source>
        <dbReference type="Proteomes" id="UP001056778"/>
    </source>
</evidence>
<comment type="caution">
    <text evidence="1">The sequence shown here is derived from an EMBL/GenBank/DDBJ whole genome shotgun (WGS) entry which is preliminary data.</text>
</comment>
<evidence type="ECO:0000313" key="1">
    <source>
        <dbReference type="EMBL" id="KAI4454917.1"/>
    </source>
</evidence>
<dbReference type="EMBL" id="CM043023">
    <property type="protein sequence ID" value="KAI4454917.1"/>
    <property type="molecule type" value="Genomic_DNA"/>
</dbReference>
<organism evidence="1 2">
    <name type="scientific">Holotrichia oblita</name>
    <name type="common">Chafer beetle</name>
    <dbReference type="NCBI Taxonomy" id="644536"/>
    <lineage>
        <taxon>Eukaryota</taxon>
        <taxon>Metazoa</taxon>
        <taxon>Ecdysozoa</taxon>
        <taxon>Arthropoda</taxon>
        <taxon>Hexapoda</taxon>
        <taxon>Insecta</taxon>
        <taxon>Pterygota</taxon>
        <taxon>Neoptera</taxon>
        <taxon>Endopterygota</taxon>
        <taxon>Coleoptera</taxon>
        <taxon>Polyphaga</taxon>
        <taxon>Scarabaeiformia</taxon>
        <taxon>Scarabaeidae</taxon>
        <taxon>Melolonthinae</taxon>
        <taxon>Holotrichia</taxon>
    </lineage>
</organism>
<gene>
    <name evidence="1" type="ORF">MML48_9g00021053</name>
</gene>
<proteinExistence type="predicted"/>
<sequence>MNFPLEIFILTTLIFSVKYQNAQSQDIELLEMLREKVHRLERTGQIRRDYEPYTEPQLNDEEDYDFIIIGAGSGGSALVNRLSEVSKWKILLLEAGGEPDILSDIPYWSPLTYRNLDWGYFSEKEDNLALGFENQRMALARGKGLGGSSLLNNMIFSRGTREDYDKWAELGNPGWSYRDVLPFFQKLENCTLEYRDEIYRGHQGPIQVEEPYITIADEVFIEAAEEMGYTYIDYNGKDNKGVSYTQATTKKGLRCSGERCYIKPIKNRQNLTIRLKSHVTKILIKQNIAYGVEFFKNGRIYTAYANKEVILSAGVFNSPQILLLSGVGPKPQLLKFGIEPVHILPVGQKMYDHPVFYGLPFSFNQSIVYNSSEALEDEAFIELYNQAKGPLRSLGGAGSLLFARSGLAPNELTNIEFLYLSSYVLSDSDGTRLQLTKETYENSIKLYTNRFLSTCFILLLHQESYGRVELRSANPFVQPKIYQGFFTDPQGKDIKAMISGIREAIELMLSPPFQKYGVELVGNPIFGCQNYEYDSDEYWECALRHLTSTGYHQIGTCKMGPESDPEAVVDHRLRVHGIKDLRVVDTSIIPVTLTGHTNVPAFMIGEKAADMIKRDYLIDL</sequence>
<keyword evidence="2" id="KW-1185">Reference proteome</keyword>